<evidence type="ECO:0000256" key="1">
    <source>
        <dbReference type="SAM" id="SignalP"/>
    </source>
</evidence>
<feature type="signal peptide" evidence="1">
    <location>
        <begin position="1"/>
        <end position="31"/>
    </location>
</feature>
<sequence>MVLLAQGACCSNQWLAAVLLSLCSCLPAGQSVDFPWAAVDNMLVRKGDTAVLS</sequence>
<name>A0ABQ0ENB6_APOSI</name>
<dbReference type="Proteomes" id="UP001623349">
    <property type="component" value="Unassembled WGS sequence"/>
</dbReference>
<accession>A0ABQ0ENB6</accession>
<feature type="chain" id="PRO_5045637438" evidence="1">
    <location>
        <begin position="32"/>
        <end position="53"/>
    </location>
</feature>
<evidence type="ECO:0000313" key="2">
    <source>
        <dbReference type="EMBL" id="GAB1288266.1"/>
    </source>
</evidence>
<organism evidence="2 3">
    <name type="scientific">Apodemus speciosus</name>
    <name type="common">Large Japanese field mouse</name>
    <dbReference type="NCBI Taxonomy" id="105296"/>
    <lineage>
        <taxon>Eukaryota</taxon>
        <taxon>Metazoa</taxon>
        <taxon>Chordata</taxon>
        <taxon>Craniata</taxon>
        <taxon>Vertebrata</taxon>
        <taxon>Euteleostomi</taxon>
        <taxon>Mammalia</taxon>
        <taxon>Eutheria</taxon>
        <taxon>Euarchontoglires</taxon>
        <taxon>Glires</taxon>
        <taxon>Rodentia</taxon>
        <taxon>Myomorpha</taxon>
        <taxon>Muroidea</taxon>
        <taxon>Muridae</taxon>
        <taxon>Murinae</taxon>
        <taxon>Apodemus</taxon>
    </lineage>
</organism>
<keyword evidence="1" id="KW-0732">Signal</keyword>
<protein>
    <submittedName>
        <fullName evidence="2">Neuronal growth regulator 1</fullName>
    </submittedName>
</protein>
<comment type="caution">
    <text evidence="2">The sequence shown here is derived from an EMBL/GenBank/DDBJ whole genome shotgun (WGS) entry which is preliminary data.</text>
</comment>
<reference evidence="2 3" key="1">
    <citation type="submission" date="2024-08" db="EMBL/GenBank/DDBJ databases">
        <title>The draft genome of Apodemus speciosus.</title>
        <authorList>
            <person name="Nabeshima K."/>
            <person name="Suzuki S."/>
            <person name="Onuma M."/>
        </authorList>
    </citation>
    <scope>NUCLEOTIDE SEQUENCE [LARGE SCALE GENOMIC DNA]</scope>
    <source>
        <strain evidence="2">IB14-021</strain>
    </source>
</reference>
<evidence type="ECO:0000313" key="3">
    <source>
        <dbReference type="Proteomes" id="UP001623349"/>
    </source>
</evidence>
<dbReference type="EMBL" id="BAAFST010000003">
    <property type="protein sequence ID" value="GAB1288266.1"/>
    <property type="molecule type" value="Genomic_DNA"/>
</dbReference>
<proteinExistence type="predicted"/>
<gene>
    <name evidence="2" type="ORF">APTSU1_000349600</name>
</gene>
<keyword evidence="3" id="KW-1185">Reference proteome</keyword>